<dbReference type="EMBL" id="MTKT01004892">
    <property type="protein sequence ID" value="OWM69341.1"/>
    <property type="molecule type" value="Genomic_DNA"/>
</dbReference>
<accession>A0A218WAW1</accession>
<evidence type="ECO:0000256" key="10">
    <source>
        <dbReference type="SAM" id="Phobius"/>
    </source>
</evidence>
<evidence type="ECO:0000256" key="4">
    <source>
        <dbReference type="ARBA" id="ARBA00022622"/>
    </source>
</evidence>
<feature type="transmembrane region" description="Helical" evidence="10">
    <location>
        <begin position="227"/>
        <end position="245"/>
    </location>
</feature>
<keyword evidence="4" id="KW-0336">GPI-anchor</keyword>
<name>A0A218WAW1_PUNGR</name>
<comment type="subcellular location">
    <subcellularLocation>
        <location evidence="1">Cell membrane</location>
        <topology evidence="1">Lipid-anchor</topology>
        <topology evidence="1">GPI-anchor</topology>
    </subcellularLocation>
</comment>
<feature type="region of interest" description="Disordered" evidence="9">
    <location>
        <begin position="180"/>
        <end position="218"/>
    </location>
</feature>
<dbReference type="GO" id="GO:0005886">
    <property type="term" value="C:plasma membrane"/>
    <property type="evidence" value="ECO:0007669"/>
    <property type="project" value="UniProtKB-SubCell"/>
</dbReference>
<dbReference type="CDD" id="cd00010">
    <property type="entry name" value="AAI_LTSS"/>
    <property type="match status" value="1"/>
</dbReference>
<evidence type="ECO:0000313" key="15">
    <source>
        <dbReference type="Proteomes" id="UP000515151"/>
    </source>
</evidence>
<comment type="similarity">
    <text evidence="2">Belongs to the plant LTP family.</text>
</comment>
<dbReference type="PANTHER" id="PTHR33044">
    <property type="entry name" value="BIFUNCTIONAL INHIBITOR/LIPID-TRANSFER PROTEIN/SEED STORAGE 2S ALBUMIN SUPERFAMILY PROTEIN-RELATED"/>
    <property type="match status" value="1"/>
</dbReference>
<proteinExistence type="inferred from homology"/>
<sequence length="248" mass="25551">MEQGLEGRLSAALFLTLIIVFSTTTTVVRAQISTPCTASMITSFTPCFNFITGSSGNSNSPTEDCCDSFRSLMRTSVECTCLVITANVPIPLPINRTLAISLPRACNNGGVPMQCKASGSPLPPPGPVLFAPPPPSLAAPSPHIVATSPDIAPSPLSPQASKAAAAAAAAPPVLAPAPELAFPPEYDNPADTTPADAPLEPNVGNTSGTPGIRPVLNPTSSNSNPSFISAPWSLLLTLFGIFTVYKFH</sequence>
<dbReference type="RefSeq" id="XP_031400029.1">
    <property type="nucleotide sequence ID" value="XM_031544169.1"/>
</dbReference>
<dbReference type="Proteomes" id="UP000515151">
    <property type="component" value="Chromosome 6"/>
</dbReference>
<evidence type="ECO:0000256" key="3">
    <source>
        <dbReference type="ARBA" id="ARBA00022475"/>
    </source>
</evidence>
<dbReference type="Proteomes" id="UP000197138">
    <property type="component" value="Unassembled WGS sequence"/>
</dbReference>
<keyword evidence="6" id="KW-1015">Disulfide bond</keyword>
<dbReference type="Pfam" id="PF14368">
    <property type="entry name" value="LTP_2"/>
    <property type="match status" value="1"/>
</dbReference>
<feature type="signal peptide" evidence="11">
    <location>
        <begin position="1"/>
        <end position="30"/>
    </location>
</feature>
<keyword evidence="7" id="KW-0325">Glycoprotein</keyword>
<gene>
    <name evidence="16" type="primary">LOC116210309</name>
    <name evidence="13" type="ORF">CDL15_Pgr006304</name>
</gene>
<evidence type="ECO:0000259" key="12">
    <source>
        <dbReference type="SMART" id="SM00499"/>
    </source>
</evidence>
<dbReference type="InterPro" id="IPR043325">
    <property type="entry name" value="LTSS"/>
</dbReference>
<evidence type="ECO:0000256" key="5">
    <source>
        <dbReference type="ARBA" id="ARBA00022729"/>
    </source>
</evidence>
<reference evidence="14" key="1">
    <citation type="journal article" date="2017" name="Plant J.">
        <title>The pomegranate (Punica granatum L.) genome and the genomics of punicalagin biosynthesis.</title>
        <authorList>
            <person name="Qin G."/>
            <person name="Xu C."/>
            <person name="Ming R."/>
            <person name="Tang H."/>
            <person name="Guyot R."/>
            <person name="Kramer E.M."/>
            <person name="Hu Y."/>
            <person name="Yi X."/>
            <person name="Qi Y."/>
            <person name="Xu X."/>
            <person name="Gao Z."/>
            <person name="Pan H."/>
            <person name="Jian J."/>
            <person name="Tian Y."/>
            <person name="Yue Z."/>
            <person name="Xu Y."/>
        </authorList>
    </citation>
    <scope>NUCLEOTIDE SEQUENCE [LARGE SCALE GENOMIC DNA]</scope>
    <source>
        <strain evidence="14">cv. Dabenzi</strain>
    </source>
</reference>
<evidence type="ECO:0000256" key="11">
    <source>
        <dbReference type="SAM" id="SignalP"/>
    </source>
</evidence>
<keyword evidence="5 11" id="KW-0732">Signal</keyword>
<feature type="domain" description="Bifunctional inhibitor/plant lipid transfer protein/seed storage helical" evidence="12">
    <location>
        <begin position="36"/>
        <end position="115"/>
    </location>
</feature>
<keyword evidence="15" id="KW-1185">Reference proteome</keyword>
<dbReference type="InterPro" id="IPR016140">
    <property type="entry name" value="Bifunc_inhib/LTP/seed_store"/>
</dbReference>
<dbReference type="SMART" id="SM00499">
    <property type="entry name" value="AAI"/>
    <property type="match status" value="1"/>
</dbReference>
<evidence type="ECO:0000256" key="9">
    <source>
        <dbReference type="SAM" id="MobiDB-lite"/>
    </source>
</evidence>
<evidence type="ECO:0000256" key="1">
    <source>
        <dbReference type="ARBA" id="ARBA00004609"/>
    </source>
</evidence>
<keyword evidence="10" id="KW-1133">Transmembrane helix</keyword>
<evidence type="ECO:0000256" key="8">
    <source>
        <dbReference type="ARBA" id="ARBA00023288"/>
    </source>
</evidence>
<dbReference type="GeneID" id="116210309"/>
<dbReference type="GO" id="GO:0098552">
    <property type="term" value="C:side of membrane"/>
    <property type="evidence" value="ECO:0007669"/>
    <property type="project" value="UniProtKB-KW"/>
</dbReference>
<evidence type="ECO:0000313" key="16">
    <source>
        <dbReference type="RefSeq" id="XP_031400029.1"/>
    </source>
</evidence>
<evidence type="ECO:0000313" key="13">
    <source>
        <dbReference type="EMBL" id="OWM69341.1"/>
    </source>
</evidence>
<dbReference type="OrthoDB" id="1914452at2759"/>
<keyword evidence="10" id="KW-0812">Transmembrane</keyword>
<feature type="chain" id="PRO_5044568931" evidence="11">
    <location>
        <begin position="31"/>
        <end position="248"/>
    </location>
</feature>
<reference evidence="15" key="3">
    <citation type="journal article" date="2020" name="Plant Biotechnol. J.">
        <title>The pomegranate (Punica granatum L.) draft genome dissects genetic divergence between soft- and hard-seeded cultivars.</title>
        <authorList>
            <person name="Luo X."/>
            <person name="Li H."/>
            <person name="Wu Z."/>
            <person name="Yao W."/>
            <person name="Zhao P."/>
            <person name="Cao D."/>
            <person name="Yu H."/>
            <person name="Li K."/>
            <person name="Poudel K."/>
            <person name="Zhao D."/>
            <person name="Zhang F."/>
            <person name="Xia X."/>
            <person name="Chen L."/>
            <person name="Wang Q."/>
            <person name="Jing D."/>
            <person name="Cao S."/>
        </authorList>
    </citation>
    <scope>NUCLEOTIDE SEQUENCE [LARGE SCALE GENOMIC DNA]</scope>
</reference>
<organism evidence="13 14">
    <name type="scientific">Punica granatum</name>
    <name type="common">Pomegranate</name>
    <dbReference type="NCBI Taxonomy" id="22663"/>
    <lineage>
        <taxon>Eukaryota</taxon>
        <taxon>Viridiplantae</taxon>
        <taxon>Streptophyta</taxon>
        <taxon>Embryophyta</taxon>
        <taxon>Tracheophyta</taxon>
        <taxon>Spermatophyta</taxon>
        <taxon>Magnoliopsida</taxon>
        <taxon>eudicotyledons</taxon>
        <taxon>Gunneridae</taxon>
        <taxon>Pentapetalae</taxon>
        <taxon>rosids</taxon>
        <taxon>malvids</taxon>
        <taxon>Myrtales</taxon>
        <taxon>Lythraceae</taxon>
        <taxon>Punica</taxon>
    </lineage>
</organism>
<dbReference type="SUPFAM" id="SSF47699">
    <property type="entry name" value="Bifunctional inhibitor/lipid-transfer protein/seed storage 2S albumin"/>
    <property type="match status" value="1"/>
</dbReference>
<keyword evidence="8" id="KW-0449">Lipoprotein</keyword>
<evidence type="ECO:0000256" key="7">
    <source>
        <dbReference type="ARBA" id="ARBA00023180"/>
    </source>
</evidence>
<keyword evidence="10" id="KW-0472">Membrane</keyword>
<keyword evidence="3" id="KW-1003">Cell membrane</keyword>
<evidence type="ECO:0000256" key="2">
    <source>
        <dbReference type="ARBA" id="ARBA00009748"/>
    </source>
</evidence>
<reference evidence="13" key="2">
    <citation type="submission" date="2017-06" db="EMBL/GenBank/DDBJ databases">
        <title>The pomegranate genome and the genomics of punicalagin biosynthesis.</title>
        <authorList>
            <person name="Xu C."/>
        </authorList>
    </citation>
    <scope>NUCLEOTIDE SEQUENCE [LARGE SCALE GENOMIC DNA]</scope>
    <source>
        <tissue evidence="13">Fresh leaf</tissue>
    </source>
</reference>
<dbReference type="InterPro" id="IPR036312">
    <property type="entry name" value="Bifun_inhib/LTP/seed_sf"/>
</dbReference>
<dbReference type="Gene3D" id="1.10.110.10">
    <property type="entry name" value="Plant lipid-transfer and hydrophobic proteins"/>
    <property type="match status" value="1"/>
</dbReference>
<evidence type="ECO:0000313" key="14">
    <source>
        <dbReference type="Proteomes" id="UP000197138"/>
    </source>
</evidence>
<dbReference type="AlphaFoldDB" id="A0A218WAW1"/>
<protein>
    <submittedName>
        <fullName evidence="16">Non-specific lipid transfer protein-like 1</fullName>
    </submittedName>
</protein>
<reference evidence="16" key="4">
    <citation type="submission" date="2025-04" db="UniProtKB">
        <authorList>
            <consortium name="RefSeq"/>
        </authorList>
    </citation>
    <scope>IDENTIFICATION</scope>
    <source>
        <tissue evidence="16">Leaf</tissue>
    </source>
</reference>
<evidence type="ECO:0000256" key="6">
    <source>
        <dbReference type="ARBA" id="ARBA00023157"/>
    </source>
</evidence>